<dbReference type="Pfam" id="PF00042">
    <property type="entry name" value="Globin"/>
    <property type="match status" value="1"/>
</dbReference>
<dbReference type="InterPro" id="IPR000971">
    <property type="entry name" value="Globin"/>
</dbReference>
<dbReference type="PANTHER" id="PTHR47768:SF1">
    <property type="entry name" value="GLOBIN FAMILY PROFILE DOMAIN-CONTAINING PROTEIN"/>
    <property type="match status" value="1"/>
</dbReference>
<evidence type="ECO:0000313" key="4">
    <source>
        <dbReference type="WBParaSite" id="ACRNAN_scaffold4033.g7061.t1"/>
    </source>
</evidence>
<dbReference type="GO" id="GO:0019825">
    <property type="term" value="F:oxygen binding"/>
    <property type="evidence" value="ECO:0007669"/>
    <property type="project" value="InterPro"/>
</dbReference>
<protein>
    <submittedName>
        <fullName evidence="4">Globin family profile domain-containing protein</fullName>
    </submittedName>
</protein>
<dbReference type="CDD" id="cd01040">
    <property type="entry name" value="Mb-like"/>
    <property type="match status" value="1"/>
</dbReference>
<proteinExistence type="inferred from homology"/>
<dbReference type="PANTHER" id="PTHR47768">
    <property type="entry name" value="GLOBIN RELATED-RELATED"/>
    <property type="match status" value="1"/>
</dbReference>
<keyword evidence="1" id="KW-0561">Oxygen transport</keyword>
<keyword evidence="1" id="KW-0349">Heme</keyword>
<evidence type="ECO:0000259" key="2">
    <source>
        <dbReference type="Pfam" id="PF00042"/>
    </source>
</evidence>
<dbReference type="Gene3D" id="1.10.490.10">
    <property type="entry name" value="Globins"/>
    <property type="match status" value="1"/>
</dbReference>
<dbReference type="AlphaFoldDB" id="A0A914DWH5"/>
<dbReference type="SUPFAM" id="SSF46458">
    <property type="entry name" value="Globin-like"/>
    <property type="match status" value="1"/>
</dbReference>
<feature type="domain" description="Globin" evidence="2">
    <location>
        <begin position="3"/>
        <end position="110"/>
    </location>
</feature>
<dbReference type="InterPro" id="IPR044399">
    <property type="entry name" value="Mb-like_M"/>
</dbReference>
<dbReference type="GO" id="GO:0020037">
    <property type="term" value="F:heme binding"/>
    <property type="evidence" value="ECO:0007669"/>
    <property type="project" value="InterPro"/>
</dbReference>
<keyword evidence="1" id="KW-0479">Metal-binding</keyword>
<keyword evidence="3" id="KW-1185">Reference proteome</keyword>
<dbReference type="InterPro" id="IPR012292">
    <property type="entry name" value="Globin/Proto"/>
</dbReference>
<accession>A0A914DWH5</accession>
<evidence type="ECO:0000256" key="1">
    <source>
        <dbReference type="RuleBase" id="RU000356"/>
    </source>
</evidence>
<comment type="similarity">
    <text evidence="1">Belongs to the globin family.</text>
</comment>
<evidence type="ECO:0000313" key="3">
    <source>
        <dbReference type="Proteomes" id="UP000887540"/>
    </source>
</evidence>
<dbReference type="GO" id="GO:0005344">
    <property type="term" value="F:oxygen carrier activity"/>
    <property type="evidence" value="ECO:0007669"/>
    <property type="project" value="UniProtKB-KW"/>
</dbReference>
<keyword evidence="1" id="KW-0813">Transport</keyword>
<reference evidence="4" key="1">
    <citation type="submission" date="2022-11" db="UniProtKB">
        <authorList>
            <consortium name="WormBaseParasite"/>
        </authorList>
    </citation>
    <scope>IDENTIFICATION</scope>
</reference>
<keyword evidence="1" id="KW-0408">Iron</keyword>
<name>A0A914DWH5_9BILA</name>
<dbReference type="InterPro" id="IPR053341">
    <property type="entry name" value="Oxidative_stress_globin-like"/>
</dbReference>
<sequence length="154" mass="18250">MEHCPNTKNVFRPIFILGDSFAESDYFREQTLRFAQIVSFLIDSLNQPNEIVQRLHAMGEKHLNYSHRGFKPIFFDLFLETLEFALSGHIPSLTNMDDKQRQDAMEAWRKLGLFTTVHVKRGYVSGLMKDYYQQTANFDDWVKKRPEFHPWNES</sequence>
<organism evidence="3 4">
    <name type="scientific">Acrobeloides nanus</name>
    <dbReference type="NCBI Taxonomy" id="290746"/>
    <lineage>
        <taxon>Eukaryota</taxon>
        <taxon>Metazoa</taxon>
        <taxon>Ecdysozoa</taxon>
        <taxon>Nematoda</taxon>
        <taxon>Chromadorea</taxon>
        <taxon>Rhabditida</taxon>
        <taxon>Tylenchina</taxon>
        <taxon>Cephalobomorpha</taxon>
        <taxon>Cephaloboidea</taxon>
        <taxon>Cephalobidae</taxon>
        <taxon>Acrobeloides</taxon>
    </lineage>
</organism>
<dbReference type="WBParaSite" id="ACRNAN_scaffold4033.g7061.t1">
    <property type="protein sequence ID" value="ACRNAN_scaffold4033.g7061.t1"/>
    <property type="gene ID" value="ACRNAN_scaffold4033.g7061"/>
</dbReference>
<dbReference type="Proteomes" id="UP000887540">
    <property type="component" value="Unplaced"/>
</dbReference>
<dbReference type="InterPro" id="IPR009050">
    <property type="entry name" value="Globin-like_sf"/>
</dbReference>